<name>A0A2G9GIU4_9LAMI</name>
<dbReference type="InterPro" id="IPR008480">
    <property type="entry name" value="DUF761_pln"/>
</dbReference>
<dbReference type="EMBL" id="NKXS01004867">
    <property type="protein sequence ID" value="PIN05178.1"/>
    <property type="molecule type" value="Genomic_DNA"/>
</dbReference>
<dbReference type="AlphaFoldDB" id="A0A2G9GIU4"/>
<dbReference type="OrthoDB" id="1923900at2759"/>
<evidence type="ECO:0000313" key="4">
    <source>
        <dbReference type="Proteomes" id="UP000231279"/>
    </source>
</evidence>
<protein>
    <recommendedName>
        <fullName evidence="5">DUF4408 domain-containing protein</fullName>
    </recommendedName>
</protein>
<evidence type="ECO:0008006" key="5">
    <source>
        <dbReference type="Google" id="ProtNLM"/>
    </source>
</evidence>
<feature type="region of interest" description="Disordered" evidence="1">
    <location>
        <begin position="120"/>
        <end position="182"/>
    </location>
</feature>
<sequence length="217" mass="24469">MDMKLKKLAPIAALLILTPLISTSLRFKYLYFIVNIVIIIVGAEAGLLSFFLQSPQNKLIQPPTSANLTSPDDPDCDDKPLKKPVVNFVGKCSSEKISNNFVGVKTHKLKKSSLVPSIFFMDDNETPQEEEEEEEEEEAEAEEEEEEEEEAAAAAAEEEEEAEAAAEEEKEEKEVGELSGQELFQKSETFIGNFYKQLKMQREEPWNKLNLSSQKSF</sequence>
<evidence type="ECO:0000256" key="2">
    <source>
        <dbReference type="SAM" id="Phobius"/>
    </source>
</evidence>
<dbReference type="Pfam" id="PF05553">
    <property type="entry name" value="DUF761"/>
    <property type="match status" value="1"/>
</dbReference>
<accession>A0A2G9GIU4</accession>
<keyword evidence="2" id="KW-1133">Transmembrane helix</keyword>
<keyword evidence="4" id="KW-1185">Reference proteome</keyword>
<keyword evidence="2" id="KW-0472">Membrane</keyword>
<gene>
    <name evidence="3" type="ORF">CDL12_22283</name>
</gene>
<dbReference type="Proteomes" id="UP000231279">
    <property type="component" value="Unassembled WGS sequence"/>
</dbReference>
<keyword evidence="2" id="KW-0812">Transmembrane</keyword>
<organism evidence="3 4">
    <name type="scientific">Handroanthus impetiginosus</name>
    <dbReference type="NCBI Taxonomy" id="429701"/>
    <lineage>
        <taxon>Eukaryota</taxon>
        <taxon>Viridiplantae</taxon>
        <taxon>Streptophyta</taxon>
        <taxon>Embryophyta</taxon>
        <taxon>Tracheophyta</taxon>
        <taxon>Spermatophyta</taxon>
        <taxon>Magnoliopsida</taxon>
        <taxon>eudicotyledons</taxon>
        <taxon>Gunneridae</taxon>
        <taxon>Pentapetalae</taxon>
        <taxon>asterids</taxon>
        <taxon>lamiids</taxon>
        <taxon>Lamiales</taxon>
        <taxon>Bignoniaceae</taxon>
        <taxon>Crescentiina</taxon>
        <taxon>Tabebuia alliance</taxon>
        <taxon>Handroanthus</taxon>
    </lineage>
</organism>
<feature type="transmembrane region" description="Helical" evidence="2">
    <location>
        <begin position="32"/>
        <end position="52"/>
    </location>
</feature>
<evidence type="ECO:0000313" key="3">
    <source>
        <dbReference type="EMBL" id="PIN05178.1"/>
    </source>
</evidence>
<comment type="caution">
    <text evidence="3">The sequence shown here is derived from an EMBL/GenBank/DDBJ whole genome shotgun (WGS) entry which is preliminary data.</text>
</comment>
<evidence type="ECO:0000256" key="1">
    <source>
        <dbReference type="SAM" id="MobiDB-lite"/>
    </source>
</evidence>
<reference evidence="4" key="1">
    <citation type="journal article" date="2018" name="Gigascience">
        <title>Genome assembly of the Pink Ipe (Handroanthus impetiginosus, Bignoniaceae), a highly valued, ecologically keystone Neotropical timber forest tree.</title>
        <authorList>
            <person name="Silva-Junior O.B."/>
            <person name="Grattapaglia D."/>
            <person name="Novaes E."/>
            <person name="Collevatti R.G."/>
        </authorList>
    </citation>
    <scope>NUCLEOTIDE SEQUENCE [LARGE SCALE GENOMIC DNA]</scope>
    <source>
        <strain evidence="4">cv. UFG-1</strain>
    </source>
</reference>
<proteinExistence type="predicted"/>
<dbReference type="PANTHER" id="PTHR36887:SF1">
    <property type="entry name" value="OS01G0532300 PROTEIN"/>
    <property type="match status" value="1"/>
</dbReference>
<dbReference type="PANTHER" id="PTHR36887">
    <property type="entry name" value="OS01G0532300 PROTEIN"/>
    <property type="match status" value="1"/>
</dbReference>
<feature type="compositionally biased region" description="Acidic residues" evidence="1">
    <location>
        <begin position="122"/>
        <end position="171"/>
    </location>
</feature>